<dbReference type="PROSITE" id="PS51186">
    <property type="entry name" value="GNAT"/>
    <property type="match status" value="1"/>
</dbReference>
<dbReference type="Proteomes" id="UP000051166">
    <property type="component" value="Unassembled WGS sequence"/>
</dbReference>
<dbReference type="CDD" id="cd04301">
    <property type="entry name" value="NAT_SF"/>
    <property type="match status" value="1"/>
</dbReference>
<dbReference type="AlphaFoldDB" id="A0A0R1V7I5"/>
<comment type="caution">
    <text evidence="2">The sequence shown here is derived from an EMBL/GenBank/DDBJ whole genome shotgun (WGS) entry which is preliminary data.</text>
</comment>
<dbReference type="Pfam" id="PF00583">
    <property type="entry name" value="Acetyltransf_1"/>
    <property type="match status" value="1"/>
</dbReference>
<dbReference type="EMBL" id="AZFQ01000034">
    <property type="protein sequence ID" value="KRL99058.1"/>
    <property type="molecule type" value="Genomic_DNA"/>
</dbReference>
<evidence type="ECO:0000313" key="3">
    <source>
        <dbReference type="Proteomes" id="UP000051166"/>
    </source>
</evidence>
<accession>A0A0R1V7I5</accession>
<evidence type="ECO:0000313" key="2">
    <source>
        <dbReference type="EMBL" id="KRL99058.1"/>
    </source>
</evidence>
<dbReference type="GO" id="GO:0016747">
    <property type="term" value="F:acyltransferase activity, transferring groups other than amino-acyl groups"/>
    <property type="evidence" value="ECO:0007669"/>
    <property type="project" value="InterPro"/>
</dbReference>
<dbReference type="OrthoDB" id="8116329at2"/>
<reference evidence="2 3" key="1">
    <citation type="journal article" date="2015" name="Genome Announc.">
        <title>Expanding the biotechnology potential of lactobacilli through comparative genomics of 213 strains and associated genera.</title>
        <authorList>
            <person name="Sun Z."/>
            <person name="Harris H.M."/>
            <person name="McCann A."/>
            <person name="Guo C."/>
            <person name="Argimon S."/>
            <person name="Zhang W."/>
            <person name="Yang X."/>
            <person name="Jeffery I.B."/>
            <person name="Cooney J.C."/>
            <person name="Kagawa T.F."/>
            <person name="Liu W."/>
            <person name="Song Y."/>
            <person name="Salvetti E."/>
            <person name="Wrobel A."/>
            <person name="Rasinkangas P."/>
            <person name="Parkhill J."/>
            <person name="Rea M.C."/>
            <person name="O'Sullivan O."/>
            <person name="Ritari J."/>
            <person name="Douillard F.P."/>
            <person name="Paul Ross R."/>
            <person name="Yang R."/>
            <person name="Briner A.E."/>
            <person name="Felis G.E."/>
            <person name="de Vos W.M."/>
            <person name="Barrangou R."/>
            <person name="Klaenhammer T.R."/>
            <person name="Caufield P.W."/>
            <person name="Cui Y."/>
            <person name="Zhang H."/>
            <person name="O'Toole P.W."/>
        </authorList>
    </citation>
    <scope>NUCLEOTIDE SEQUENCE [LARGE SCALE GENOMIC DNA]</scope>
    <source>
        <strain evidence="2 3">DSM 16230</strain>
    </source>
</reference>
<sequence length="186" mass="20628">MEFTRLSGATGQAAQLTALLHAAYAADEALQIHFGAAKVRAEAVAQHIINTPTFVLTDEQQNLIATVSVRLPWGNDPGPFKLPHLGWIATNPEYQHHGYAKQIITLVIEQYIKETLNAPAVSLGTALEHPWLRQAYQSLGFIHVATVRKFPDHQTAYLVKILNKEQALKLNDSYFQTVLAKPVNNP</sequence>
<dbReference type="RefSeq" id="WP_056960512.1">
    <property type="nucleotide sequence ID" value="NZ_AZFQ01000034.1"/>
</dbReference>
<proteinExistence type="predicted"/>
<dbReference type="SUPFAM" id="SSF55729">
    <property type="entry name" value="Acyl-CoA N-acyltransferases (Nat)"/>
    <property type="match status" value="1"/>
</dbReference>
<dbReference type="STRING" id="1423801.FD50_GL000330"/>
<dbReference type="PATRIC" id="fig|1423801.4.peg.336"/>
<dbReference type="InterPro" id="IPR016181">
    <property type="entry name" value="Acyl_CoA_acyltransferase"/>
</dbReference>
<dbReference type="GeneID" id="98307778"/>
<keyword evidence="3" id="KW-1185">Reference proteome</keyword>
<protein>
    <submittedName>
        <fullName evidence="2">Acetyltransferase, GNAT family</fullName>
    </submittedName>
</protein>
<gene>
    <name evidence="2" type="ORF">FD50_GL000330</name>
</gene>
<organism evidence="2 3">
    <name type="scientific">Liquorilactobacillus satsumensis DSM 16230 = JCM 12392</name>
    <dbReference type="NCBI Taxonomy" id="1423801"/>
    <lineage>
        <taxon>Bacteria</taxon>
        <taxon>Bacillati</taxon>
        <taxon>Bacillota</taxon>
        <taxon>Bacilli</taxon>
        <taxon>Lactobacillales</taxon>
        <taxon>Lactobacillaceae</taxon>
        <taxon>Liquorilactobacillus</taxon>
    </lineage>
</organism>
<evidence type="ECO:0000259" key="1">
    <source>
        <dbReference type="PROSITE" id="PS51186"/>
    </source>
</evidence>
<name>A0A0R1V7I5_9LACO</name>
<dbReference type="InterPro" id="IPR000182">
    <property type="entry name" value="GNAT_dom"/>
</dbReference>
<keyword evidence="2" id="KW-0808">Transferase</keyword>
<dbReference type="Gene3D" id="3.40.630.30">
    <property type="match status" value="1"/>
</dbReference>
<feature type="domain" description="N-acetyltransferase" evidence="1">
    <location>
        <begin position="1"/>
        <end position="164"/>
    </location>
</feature>